<feature type="domain" description="Heterokaryon incompatibility" evidence="1">
    <location>
        <begin position="101"/>
        <end position="237"/>
    </location>
</feature>
<organism evidence="2 3">
    <name type="scientific">Alternaria panax</name>
    <dbReference type="NCBI Taxonomy" id="48097"/>
    <lineage>
        <taxon>Eukaryota</taxon>
        <taxon>Fungi</taxon>
        <taxon>Dikarya</taxon>
        <taxon>Ascomycota</taxon>
        <taxon>Pezizomycotina</taxon>
        <taxon>Dothideomycetes</taxon>
        <taxon>Pleosporomycetidae</taxon>
        <taxon>Pleosporales</taxon>
        <taxon>Pleosporineae</taxon>
        <taxon>Pleosporaceae</taxon>
        <taxon>Alternaria</taxon>
        <taxon>Alternaria sect. Panax</taxon>
    </lineage>
</organism>
<name>A0AAD4IG76_9PLEO</name>
<evidence type="ECO:0000259" key="1">
    <source>
        <dbReference type="Pfam" id="PF06985"/>
    </source>
</evidence>
<dbReference type="EMBL" id="JAANER010000002">
    <property type="protein sequence ID" value="KAG9194055.1"/>
    <property type="molecule type" value="Genomic_DNA"/>
</dbReference>
<dbReference type="AlphaFoldDB" id="A0AAD4IG76"/>
<comment type="caution">
    <text evidence="2">The sequence shown here is derived from an EMBL/GenBank/DDBJ whole genome shotgun (WGS) entry which is preliminary data.</text>
</comment>
<evidence type="ECO:0000313" key="3">
    <source>
        <dbReference type="Proteomes" id="UP001199106"/>
    </source>
</evidence>
<dbReference type="InterPro" id="IPR010730">
    <property type="entry name" value="HET"/>
</dbReference>
<keyword evidence="3" id="KW-1185">Reference proteome</keyword>
<sequence>MTDSYLASSVKLEAAQKLDSTLTVSSFAYTVWRSPLGSNVSYPGFIEYLEISPLASIIDYEYRALENTQGAIRTFVLHPAEQLDAPISGELQYVSHESYKYTAVSYVWGNPSNVHSIQISGCAFGIADNLFNVLRSLRDQADPISLWIDAICIDQNNIPERNAQVQKMASIYRSAFEVVGWLGHTLPDFDVGFSLLKTLIEEDSQPYLEDTSYTPAWESLISLLNKPYWTRVWILQETAINPNVLLKFGTNSSKQQIAVSFLSEWDNIRFEVVSKWRELHPDAEWEGSMMQKFDGISNDVYNMGHLPRLVPLTADEFQPLLQSQICNGPLASNPLDYVYGIIGLFDTPILSVDYSVSPRELFLKVIETIQHRTGKLDFLSWAWGNYAQDASVFSNQHNIPRWGIDFSYRTRFVRPVPFANSSQSQRLIWDTFYNAAGEIKQKVEFSLSKENVTFRARGICVTKIDLVGSLANFDQSDTIWPEDWIGIGGFNDIRAPLKQRNVRSEQHDLECWATTSGATDPASLDVWWRTVFGDTLSREAQ</sequence>
<accession>A0AAD4IG76</accession>
<dbReference type="Pfam" id="PF06985">
    <property type="entry name" value="HET"/>
    <property type="match status" value="1"/>
</dbReference>
<dbReference type="Proteomes" id="UP001199106">
    <property type="component" value="Unassembled WGS sequence"/>
</dbReference>
<gene>
    <name evidence="2" type="ORF">G6011_04090</name>
</gene>
<reference evidence="2" key="1">
    <citation type="submission" date="2021-07" db="EMBL/GenBank/DDBJ databases">
        <title>Genome Resource of American Ginseng Black Spot Pathogen Alternaria panax.</title>
        <authorList>
            <person name="Qiu C."/>
            <person name="Wang W."/>
            <person name="Liu Z."/>
        </authorList>
    </citation>
    <scope>NUCLEOTIDE SEQUENCE</scope>
    <source>
        <strain evidence="2">BNCC115425</strain>
    </source>
</reference>
<evidence type="ECO:0000313" key="2">
    <source>
        <dbReference type="EMBL" id="KAG9194055.1"/>
    </source>
</evidence>
<protein>
    <recommendedName>
        <fullName evidence="1">Heterokaryon incompatibility domain-containing protein</fullName>
    </recommendedName>
</protein>
<dbReference type="PANTHER" id="PTHR24148:SF73">
    <property type="entry name" value="HET DOMAIN PROTEIN (AFU_ORTHOLOGUE AFUA_8G01020)"/>
    <property type="match status" value="1"/>
</dbReference>
<dbReference type="InterPro" id="IPR052895">
    <property type="entry name" value="HetReg/Transcr_Mod"/>
</dbReference>
<dbReference type="PANTHER" id="PTHR24148">
    <property type="entry name" value="ANKYRIN REPEAT DOMAIN-CONTAINING PROTEIN 39 HOMOLOG-RELATED"/>
    <property type="match status" value="1"/>
</dbReference>
<proteinExistence type="predicted"/>